<evidence type="ECO:0000256" key="8">
    <source>
        <dbReference type="ARBA" id="ARBA00065734"/>
    </source>
</evidence>
<keyword evidence="11" id="KW-1185">Reference proteome</keyword>
<organism evidence="10 11">
    <name type="scientific">Candidatus Thiodiazotropha endolucinida</name>
    <dbReference type="NCBI Taxonomy" id="1655433"/>
    <lineage>
        <taxon>Bacteria</taxon>
        <taxon>Pseudomonadati</taxon>
        <taxon>Pseudomonadota</taxon>
        <taxon>Gammaproteobacteria</taxon>
        <taxon>Chromatiales</taxon>
        <taxon>Sedimenticolaceae</taxon>
        <taxon>Candidatus Thiodiazotropha</taxon>
    </lineage>
</organism>
<keyword evidence="4" id="KW-0285">Flavoprotein</keyword>
<evidence type="ECO:0000256" key="2">
    <source>
        <dbReference type="ARBA" id="ARBA00004749"/>
    </source>
</evidence>
<proteinExistence type="inferred from homology"/>
<dbReference type="GO" id="GO:0008681">
    <property type="term" value="F:2-octaprenyl-6-methoxyphenol hydroxylase activity"/>
    <property type="evidence" value="ECO:0007669"/>
    <property type="project" value="InterPro"/>
</dbReference>
<comment type="subunit">
    <text evidence="8">Component of the Ubi complex metabolon, which regroups five ubiquinone biosynthesis proteins (UbiE, UbiF, UbiG, UbiH and UbiI) and two accessory factors (UbiK and the lipid-binding protein UbiJ).</text>
</comment>
<dbReference type="PANTHER" id="PTHR43876">
    <property type="entry name" value="UBIQUINONE BIOSYNTHESIS MONOOXYGENASE COQ6, MITOCHONDRIAL"/>
    <property type="match status" value="1"/>
</dbReference>
<keyword evidence="6 10" id="KW-0560">Oxidoreductase</keyword>
<reference evidence="10 11" key="1">
    <citation type="submission" date="2016-06" db="EMBL/GenBank/DDBJ databases">
        <title>Genome sequence of endosymbiont of Candidatus Endolucinida thiodiazotropha.</title>
        <authorList>
            <person name="Poehlein A."/>
            <person name="Koenig S."/>
            <person name="Heiden S.E."/>
            <person name="Thuermer A."/>
            <person name="Voget S."/>
            <person name="Daniel R."/>
            <person name="Markert S."/>
            <person name="Gros O."/>
            <person name="Schweder T."/>
        </authorList>
    </citation>
    <scope>NUCLEOTIDE SEQUENCE [LARGE SCALE GENOMIC DNA]</scope>
    <source>
        <strain evidence="10 11">COS</strain>
    </source>
</reference>
<dbReference type="EMBL" id="MARB01000008">
    <property type="protein sequence ID" value="ODJ87977.1"/>
    <property type="molecule type" value="Genomic_DNA"/>
</dbReference>
<comment type="caution">
    <text evidence="10">The sequence shown here is derived from an EMBL/GenBank/DDBJ whole genome shotgun (WGS) entry which is preliminary data.</text>
</comment>
<dbReference type="Proteomes" id="UP000094769">
    <property type="component" value="Unassembled WGS sequence"/>
</dbReference>
<dbReference type="GO" id="GO:0006744">
    <property type="term" value="P:ubiquinone biosynthetic process"/>
    <property type="evidence" value="ECO:0007669"/>
    <property type="project" value="UniProtKB-UniPathway"/>
</dbReference>
<dbReference type="Pfam" id="PF01494">
    <property type="entry name" value="FAD_binding_3"/>
    <property type="match status" value="1"/>
</dbReference>
<keyword evidence="5" id="KW-0274">FAD</keyword>
<comment type="pathway">
    <text evidence="2">Cofactor biosynthesis; ubiquinone biosynthesis.</text>
</comment>
<dbReference type="NCBIfam" id="NF004356">
    <property type="entry name" value="PRK05732.1"/>
    <property type="match status" value="1"/>
</dbReference>
<dbReference type="SUPFAM" id="SSF51905">
    <property type="entry name" value="FAD/NAD(P)-binding domain"/>
    <property type="match status" value="1"/>
</dbReference>
<accession>A0A7Z0VLP4</accession>
<comment type="cofactor">
    <cofactor evidence="1">
        <name>FAD</name>
        <dbReference type="ChEBI" id="CHEBI:57692"/>
    </cofactor>
</comment>
<evidence type="ECO:0000313" key="10">
    <source>
        <dbReference type="EMBL" id="ODJ87977.1"/>
    </source>
</evidence>
<gene>
    <name evidence="10" type="primary">ubiH</name>
    <name evidence="10" type="ORF">CODIS_17490</name>
</gene>
<evidence type="ECO:0000313" key="11">
    <source>
        <dbReference type="Proteomes" id="UP000094769"/>
    </source>
</evidence>
<dbReference type="InterPro" id="IPR010971">
    <property type="entry name" value="UbiH/COQ6"/>
</dbReference>
<dbReference type="InterPro" id="IPR011295">
    <property type="entry name" value="UbiH"/>
</dbReference>
<dbReference type="GO" id="GO:0071949">
    <property type="term" value="F:FAD binding"/>
    <property type="evidence" value="ECO:0007669"/>
    <property type="project" value="InterPro"/>
</dbReference>
<dbReference type="InterPro" id="IPR036188">
    <property type="entry name" value="FAD/NAD-bd_sf"/>
</dbReference>
<dbReference type="FunFam" id="3.50.50.60:FF:000021">
    <property type="entry name" value="Ubiquinone biosynthesis monooxygenase COQ6"/>
    <property type="match status" value="1"/>
</dbReference>
<keyword evidence="7" id="KW-0503">Monooxygenase</keyword>
<dbReference type="EC" id="1.14.13.-" evidence="10"/>
<evidence type="ECO:0000259" key="9">
    <source>
        <dbReference type="Pfam" id="PF01494"/>
    </source>
</evidence>
<dbReference type="GO" id="GO:0110142">
    <property type="term" value="C:ubiquinone biosynthesis complex"/>
    <property type="evidence" value="ECO:0007669"/>
    <property type="project" value="UniProtKB-ARBA"/>
</dbReference>
<dbReference type="InterPro" id="IPR051205">
    <property type="entry name" value="UbiH/COQ6_monooxygenase"/>
</dbReference>
<dbReference type="UniPathway" id="UPA00232"/>
<evidence type="ECO:0000256" key="3">
    <source>
        <dbReference type="ARBA" id="ARBA00005349"/>
    </source>
</evidence>
<evidence type="ECO:0000256" key="7">
    <source>
        <dbReference type="ARBA" id="ARBA00023033"/>
    </source>
</evidence>
<comment type="similarity">
    <text evidence="3">Belongs to the UbiH/COQ6 family.</text>
</comment>
<dbReference type="NCBIfam" id="TIGR01988">
    <property type="entry name" value="Ubi-OHases"/>
    <property type="match status" value="1"/>
</dbReference>
<dbReference type="OrthoDB" id="9769565at2"/>
<evidence type="ECO:0000256" key="1">
    <source>
        <dbReference type="ARBA" id="ARBA00001974"/>
    </source>
</evidence>
<dbReference type="PRINTS" id="PR00420">
    <property type="entry name" value="RNGMNOXGNASE"/>
</dbReference>
<dbReference type="Gene3D" id="3.50.50.60">
    <property type="entry name" value="FAD/NAD(P)-binding domain"/>
    <property type="match status" value="2"/>
</dbReference>
<dbReference type="RefSeq" id="WP_069123894.1">
    <property type="nucleotide sequence ID" value="NZ_MARB01000008.1"/>
</dbReference>
<sequence>MADSFDLLIVGGGMVGASLAHAVSGQGLRIGIIEAWPFDSSAQPSFDDRVLALSWGSRIILQAMGVWDEIQVAAEPILNIHISDRGHFGFTRLNHLDEGVGALGYVVTARALGQALLPNLVNHDAIKMFCPARLKSFAVSDRDVEVRIGQDDGEQVLNTRLLVAADGGDSLVRQFLSIPLKEKSYGQTAIIANLRAEQAHQGIAYERFTDTGPLALLPMRDDRLSMVWTAKDDQIAELMALRDEAFLLRLQDRFGYRLGRLSELGKRVAYPLRLRQAVEQVSSRVALIGNAAHAIHPVTGQGFNLGLRDVAVLADLVSDAAQGGQDPGDIELLKEYADWRKKDQNSVAMITDSLARFFANPFGPLRLVRNLGMVGLDVVPSMKHLVARQFMGLNGRLPRLARGISLD</sequence>
<dbReference type="AlphaFoldDB" id="A0A7Z0VLP4"/>
<feature type="domain" description="FAD-binding" evidence="9">
    <location>
        <begin position="6"/>
        <end position="341"/>
    </location>
</feature>
<evidence type="ECO:0000256" key="6">
    <source>
        <dbReference type="ARBA" id="ARBA00023002"/>
    </source>
</evidence>
<dbReference type="InterPro" id="IPR002938">
    <property type="entry name" value="FAD-bd"/>
</dbReference>
<evidence type="ECO:0000256" key="5">
    <source>
        <dbReference type="ARBA" id="ARBA00022827"/>
    </source>
</evidence>
<dbReference type="PANTHER" id="PTHR43876:SF8">
    <property type="entry name" value="2-OCTAPRENYL-6-METHOXYPHENOL HYDROXYLASE"/>
    <property type="match status" value="1"/>
</dbReference>
<dbReference type="NCBIfam" id="TIGR01984">
    <property type="entry name" value="UbiH"/>
    <property type="match status" value="1"/>
</dbReference>
<protein>
    <submittedName>
        <fullName evidence="10">2-octaprenyl-6-methoxyphenol hydroxylase</fullName>
        <ecNumber evidence="10">1.14.13.-</ecNumber>
    </submittedName>
</protein>
<evidence type="ECO:0000256" key="4">
    <source>
        <dbReference type="ARBA" id="ARBA00022630"/>
    </source>
</evidence>
<name>A0A7Z0VLP4_9GAMM</name>